<accession>A0ABN7S019</accession>
<keyword evidence="2" id="KW-1185">Reference proteome</keyword>
<proteinExistence type="predicted"/>
<dbReference type="EMBL" id="OU015568">
    <property type="protein sequence ID" value="CAG5088100.1"/>
    <property type="molecule type" value="Genomic_DNA"/>
</dbReference>
<protein>
    <submittedName>
        <fullName evidence="1">Oidioi.mRNA.OKI2018_I69.PAR.g11730.t1.cds</fullName>
    </submittedName>
</protein>
<gene>
    <name evidence="1" type="ORF">OKIOD_LOCUS3288</name>
</gene>
<reference evidence="1 2" key="1">
    <citation type="submission" date="2021-04" db="EMBL/GenBank/DDBJ databases">
        <authorList>
            <person name="Bliznina A."/>
        </authorList>
    </citation>
    <scope>NUCLEOTIDE SEQUENCE [LARGE SCALE GENOMIC DNA]</scope>
</reference>
<organism evidence="1 2">
    <name type="scientific">Oikopleura dioica</name>
    <name type="common">Tunicate</name>
    <dbReference type="NCBI Taxonomy" id="34765"/>
    <lineage>
        <taxon>Eukaryota</taxon>
        <taxon>Metazoa</taxon>
        <taxon>Chordata</taxon>
        <taxon>Tunicata</taxon>
        <taxon>Appendicularia</taxon>
        <taxon>Copelata</taxon>
        <taxon>Oikopleuridae</taxon>
        <taxon>Oikopleura</taxon>
    </lineage>
</organism>
<sequence length="169" mass="19828">MSNGQINKWFMSKRKNMRKAKIETKITLEMLQKNVGSFWPEKKNQEEASKVIEKLILQMQALPPRLSRKKLTVAEKPIRPEISKTIRQDFQALKDDDQSPEKALDICDDFIAETDDQNELPSYTLLSEDEGPEICLPMYYQNAIEFINKQRVYYSSDNTFELLWSLNCQ</sequence>
<evidence type="ECO:0000313" key="1">
    <source>
        <dbReference type="EMBL" id="CAG5088100.1"/>
    </source>
</evidence>
<name>A0ABN7S019_OIKDI</name>
<dbReference type="Proteomes" id="UP001158576">
    <property type="component" value="Chromosome PAR"/>
</dbReference>
<evidence type="ECO:0000313" key="2">
    <source>
        <dbReference type="Proteomes" id="UP001158576"/>
    </source>
</evidence>